<evidence type="ECO:0000313" key="4">
    <source>
        <dbReference type="Proteomes" id="UP001296993"/>
    </source>
</evidence>
<evidence type="ECO:0000259" key="2">
    <source>
        <dbReference type="Pfam" id="PF19803"/>
    </source>
</evidence>
<reference evidence="3 4" key="1">
    <citation type="submission" date="2021-03" db="EMBL/GenBank/DDBJ databases">
        <title>Sequencing the genomes of 1000 actinobacteria strains.</title>
        <authorList>
            <person name="Klenk H.-P."/>
        </authorList>
    </citation>
    <scope>NUCLEOTIDE SEQUENCE [LARGE SCALE GENOMIC DNA]</scope>
    <source>
        <strain evidence="3 4">DSM 15797</strain>
    </source>
</reference>
<comment type="caution">
    <text evidence="3">The sequence shown here is derived from an EMBL/GenBank/DDBJ whole genome shotgun (WGS) entry which is preliminary data.</text>
</comment>
<dbReference type="Proteomes" id="UP001296993">
    <property type="component" value="Unassembled WGS sequence"/>
</dbReference>
<feature type="transmembrane region" description="Helical" evidence="1">
    <location>
        <begin position="36"/>
        <end position="54"/>
    </location>
</feature>
<feature type="domain" description="DUF6286" evidence="2">
    <location>
        <begin position="43"/>
        <end position="157"/>
    </location>
</feature>
<dbReference type="Pfam" id="PF19803">
    <property type="entry name" value="DUF6286"/>
    <property type="match status" value="1"/>
</dbReference>
<keyword evidence="1" id="KW-0472">Membrane</keyword>
<evidence type="ECO:0000313" key="3">
    <source>
        <dbReference type="EMBL" id="MBP2385983.1"/>
    </source>
</evidence>
<dbReference type="RefSeq" id="WP_209996962.1">
    <property type="nucleotide sequence ID" value="NZ_BAAAJY010000003.1"/>
</dbReference>
<name>A0ABS4XC71_9MICC</name>
<dbReference type="EMBL" id="JAGIOF010000001">
    <property type="protein sequence ID" value="MBP2385983.1"/>
    <property type="molecule type" value="Genomic_DNA"/>
</dbReference>
<protein>
    <recommendedName>
        <fullName evidence="2">DUF6286 domain-containing protein</fullName>
    </recommendedName>
</protein>
<accession>A0ABS4XC71</accession>
<sequence length="160" mass="16839">MVSHQPAGQRLVVHPAARITSRWLNALAWNDPSVEGLGFAAIVVGVILLLCAFIPGRFSALTVDVAGAGAGEGTSPVQERETVMTRRAVAHLAKARCVQIDGVDSAVATATTTSVHLSVKTFLHDPGDLRTRVTDAVRARLKETGLDPVPQVTAAVQSRT</sequence>
<keyword evidence="4" id="KW-1185">Reference proteome</keyword>
<evidence type="ECO:0000256" key="1">
    <source>
        <dbReference type="SAM" id="Phobius"/>
    </source>
</evidence>
<keyword evidence="1" id="KW-0812">Transmembrane</keyword>
<dbReference type="InterPro" id="IPR046253">
    <property type="entry name" value="DUF6286"/>
</dbReference>
<proteinExistence type="predicted"/>
<organism evidence="3 4">
    <name type="scientific">Paeniglutamicibacter kerguelensis</name>
    <dbReference type="NCBI Taxonomy" id="254788"/>
    <lineage>
        <taxon>Bacteria</taxon>
        <taxon>Bacillati</taxon>
        <taxon>Actinomycetota</taxon>
        <taxon>Actinomycetes</taxon>
        <taxon>Micrococcales</taxon>
        <taxon>Micrococcaceae</taxon>
        <taxon>Paeniglutamicibacter</taxon>
    </lineage>
</organism>
<gene>
    <name evidence="3" type="ORF">JOF47_001494</name>
</gene>
<keyword evidence="1" id="KW-1133">Transmembrane helix</keyword>